<organism evidence="2 3">
    <name type="scientific">Diaporthe vaccinii</name>
    <dbReference type="NCBI Taxonomy" id="105482"/>
    <lineage>
        <taxon>Eukaryota</taxon>
        <taxon>Fungi</taxon>
        <taxon>Dikarya</taxon>
        <taxon>Ascomycota</taxon>
        <taxon>Pezizomycotina</taxon>
        <taxon>Sordariomycetes</taxon>
        <taxon>Sordariomycetidae</taxon>
        <taxon>Diaporthales</taxon>
        <taxon>Diaporthaceae</taxon>
        <taxon>Diaporthe</taxon>
        <taxon>Diaporthe eres species complex</taxon>
    </lineage>
</organism>
<gene>
    <name evidence="2" type="ORF">FJTKL_02343</name>
</gene>
<keyword evidence="1" id="KW-0732">Signal</keyword>
<evidence type="ECO:0000313" key="2">
    <source>
        <dbReference type="EMBL" id="KAL2289340.1"/>
    </source>
</evidence>
<name>A0ABR4F3R7_9PEZI</name>
<sequence>MVPKMPSALSTLLTAVALSSIAAAIQNTYDLQIGCLAAIGPLLPDPLGGPGCGLWTQMTVAGVDPPENVGVLDGQVPSDECPAADRALFCGRWGGCPYTMTFEQVVHITVLSENGDDKSLNLRTTALEAGEVDVTCLWDPRTPGRRILCRFIRLGGASIGPPYVFLQPT</sequence>
<keyword evidence="3" id="KW-1185">Reference proteome</keyword>
<protein>
    <submittedName>
        <fullName evidence="2">Uncharacterized protein</fullName>
    </submittedName>
</protein>
<dbReference type="EMBL" id="JBAWTH010000013">
    <property type="protein sequence ID" value="KAL2289340.1"/>
    <property type="molecule type" value="Genomic_DNA"/>
</dbReference>
<feature type="chain" id="PRO_5046933091" evidence="1">
    <location>
        <begin position="25"/>
        <end position="169"/>
    </location>
</feature>
<dbReference type="Proteomes" id="UP001600888">
    <property type="component" value="Unassembled WGS sequence"/>
</dbReference>
<feature type="signal peptide" evidence="1">
    <location>
        <begin position="1"/>
        <end position="24"/>
    </location>
</feature>
<proteinExistence type="predicted"/>
<evidence type="ECO:0000256" key="1">
    <source>
        <dbReference type="SAM" id="SignalP"/>
    </source>
</evidence>
<reference evidence="2 3" key="1">
    <citation type="submission" date="2024-03" db="EMBL/GenBank/DDBJ databases">
        <title>A high-quality draft genome sequence of Diaporthe vaccinii, a causative agent of upright dieback and viscid rot disease in cranberry plants.</title>
        <authorList>
            <person name="Sarrasin M."/>
            <person name="Lang B.F."/>
            <person name="Burger G."/>
        </authorList>
    </citation>
    <scope>NUCLEOTIDE SEQUENCE [LARGE SCALE GENOMIC DNA]</scope>
    <source>
        <strain evidence="2 3">IS7</strain>
    </source>
</reference>
<comment type="caution">
    <text evidence="2">The sequence shown here is derived from an EMBL/GenBank/DDBJ whole genome shotgun (WGS) entry which is preliminary data.</text>
</comment>
<accession>A0ABR4F3R7</accession>
<evidence type="ECO:0000313" key="3">
    <source>
        <dbReference type="Proteomes" id="UP001600888"/>
    </source>
</evidence>